<name>A0ABX0A6B5_9BACI</name>
<dbReference type="Pfam" id="PF13193">
    <property type="entry name" value="AMP-binding_C"/>
    <property type="match status" value="1"/>
</dbReference>
<evidence type="ECO:0000256" key="2">
    <source>
        <dbReference type="ARBA" id="ARBA00022598"/>
    </source>
</evidence>
<keyword evidence="3 5" id="KW-0547">Nucleotide-binding</keyword>
<evidence type="ECO:0000256" key="1">
    <source>
        <dbReference type="ARBA" id="ARBA00022428"/>
    </source>
</evidence>
<dbReference type="EMBL" id="JAACYS010000034">
    <property type="protein sequence ID" value="NCU17790.1"/>
    <property type="molecule type" value="Genomic_DNA"/>
</dbReference>
<keyword evidence="9" id="KW-1185">Reference proteome</keyword>
<dbReference type="PROSITE" id="PS00455">
    <property type="entry name" value="AMP_BINDING"/>
    <property type="match status" value="1"/>
</dbReference>
<gene>
    <name evidence="5 8" type="primary">menE</name>
    <name evidence="8" type="ORF">GW534_08590</name>
</gene>
<dbReference type="InterPro" id="IPR045851">
    <property type="entry name" value="AMP-bd_C_sf"/>
</dbReference>
<comment type="pathway">
    <text evidence="5">Quinol/quinone metabolism; menaquinone biosynthesis.</text>
</comment>
<comment type="similarity">
    <text evidence="5">Belongs to the ATP-dependent AMP-binding enzyme family. MenE subfamily.</text>
</comment>
<evidence type="ECO:0000259" key="6">
    <source>
        <dbReference type="Pfam" id="PF00501"/>
    </source>
</evidence>
<dbReference type="PANTHER" id="PTHR43201:SF5">
    <property type="entry name" value="MEDIUM-CHAIN ACYL-COA LIGASE ACSF2, MITOCHONDRIAL"/>
    <property type="match status" value="1"/>
</dbReference>
<dbReference type="Pfam" id="PF00501">
    <property type="entry name" value="AMP-binding"/>
    <property type="match status" value="1"/>
</dbReference>
<dbReference type="InterPro" id="IPR010192">
    <property type="entry name" value="MenE"/>
</dbReference>
<dbReference type="Gene3D" id="3.40.50.12780">
    <property type="entry name" value="N-terminal domain of ligase-like"/>
    <property type="match status" value="1"/>
</dbReference>
<dbReference type="PANTHER" id="PTHR43201">
    <property type="entry name" value="ACYL-COA SYNTHETASE"/>
    <property type="match status" value="1"/>
</dbReference>
<dbReference type="CDD" id="cd05912">
    <property type="entry name" value="OSB_CoA_lg"/>
    <property type="match status" value="1"/>
</dbReference>
<dbReference type="EC" id="6.2.1.26" evidence="5"/>
<evidence type="ECO:0000259" key="7">
    <source>
        <dbReference type="Pfam" id="PF13193"/>
    </source>
</evidence>
<dbReference type="InterPro" id="IPR020845">
    <property type="entry name" value="AMP-binding_CS"/>
</dbReference>
<evidence type="ECO:0000256" key="3">
    <source>
        <dbReference type="ARBA" id="ARBA00022741"/>
    </source>
</evidence>
<reference evidence="8 9" key="1">
    <citation type="submission" date="2020-01" db="EMBL/GenBank/DDBJ databases">
        <title>A novel Bacillus sp. from Pasinler.</title>
        <authorList>
            <person name="Adiguzel A."/>
            <person name="Ay H."/>
            <person name="Baltaci M.O."/>
        </authorList>
    </citation>
    <scope>NUCLEOTIDE SEQUENCE [LARGE SCALE GENOMIC DNA]</scope>
    <source>
        <strain evidence="8 9">P1</strain>
    </source>
</reference>
<keyword evidence="4 5" id="KW-0067">ATP-binding</keyword>
<dbReference type="Gene3D" id="3.30.300.30">
    <property type="match status" value="1"/>
</dbReference>
<evidence type="ECO:0000256" key="4">
    <source>
        <dbReference type="ARBA" id="ARBA00022840"/>
    </source>
</evidence>
<comment type="caution">
    <text evidence="8">The sequence shown here is derived from an EMBL/GenBank/DDBJ whole genome shotgun (WGS) entry which is preliminary data.</text>
</comment>
<dbReference type="HAMAP" id="MF_00731">
    <property type="entry name" value="MenE"/>
    <property type="match status" value="1"/>
</dbReference>
<evidence type="ECO:0000313" key="9">
    <source>
        <dbReference type="Proteomes" id="UP000743899"/>
    </source>
</evidence>
<feature type="domain" description="AMP-dependent synthetase/ligase" evidence="6">
    <location>
        <begin position="13"/>
        <end position="356"/>
    </location>
</feature>
<keyword evidence="2 5" id="KW-0436">Ligase</keyword>
<organism evidence="8 9">
    <name type="scientific">Pallidibacillus pasinlerensis</name>
    <dbReference type="NCBI Taxonomy" id="2703818"/>
    <lineage>
        <taxon>Bacteria</taxon>
        <taxon>Bacillati</taxon>
        <taxon>Bacillota</taxon>
        <taxon>Bacilli</taxon>
        <taxon>Bacillales</taxon>
        <taxon>Bacillaceae</taxon>
        <taxon>Pallidibacillus</taxon>
    </lineage>
</organism>
<dbReference type="InterPro" id="IPR000873">
    <property type="entry name" value="AMP-dep_synth/lig_dom"/>
</dbReference>
<sequence>MFSEQKIPNWLFKRAFLTPDRNALMFYNEKWTFNQLKEEAERTAKKLHYRGILKGDRVAVLLNNHAKMVIILHALQLLGCEAVLLNIRLQEQELAFQIKDSEARHLISENELLIEKKEIQLHIPNVILSIEQLEETAEKDFEYVTEFHTDDICTIMYTSGTTGFPKGVLQTYGNHWSSAIGNVLNLGLQENDAWLTAVPLFHISGFSILVRSVLYGIPVVLYDKFDEARINEDLISGKATIMSVVTTMLQRLVNNLGDRSYHPSLRCFLLGGGPAPVSLLEICKSKGIPVFQSYGMTETSSQIVTLSPEDSLEKIGSAGKPLFFSQVKIVTEEGLAEPQEIGEIVVKGPNVTKGYYKREEANEKSFSKDGWFYTGDVGYLDEEGFLFVIDRRSDLIISGGENIYPAEIENVILSHPGILEAAVVGISDEKWGQVPYAFFVEKNGWHVSELELQKLCEEQLAKYKVPKRWIKTSELPKTASNKVMRRRLRELVEKNEWGN</sequence>
<dbReference type="NCBIfam" id="TIGR01923">
    <property type="entry name" value="menE"/>
    <property type="match status" value="1"/>
</dbReference>
<proteinExistence type="inferred from homology"/>
<comment type="function">
    <text evidence="5">Converts 2-succinylbenzoate (OSB) to 2-succinylbenzoyl-CoA (OSB-CoA).</text>
</comment>
<evidence type="ECO:0000313" key="8">
    <source>
        <dbReference type="EMBL" id="NCU17790.1"/>
    </source>
</evidence>
<dbReference type="GO" id="GO:0008756">
    <property type="term" value="F:o-succinylbenzoate-CoA ligase activity"/>
    <property type="evidence" value="ECO:0007669"/>
    <property type="project" value="UniProtKB-EC"/>
</dbReference>
<dbReference type="InterPro" id="IPR042099">
    <property type="entry name" value="ANL_N_sf"/>
</dbReference>
<comment type="pathway">
    <text evidence="5">Quinol/quinone metabolism; 1,4-dihydroxy-2-naphthoate biosynthesis; 1,4-dihydroxy-2-naphthoate from chorismate: step 5/7.</text>
</comment>
<evidence type="ECO:0000256" key="5">
    <source>
        <dbReference type="HAMAP-Rule" id="MF_00731"/>
    </source>
</evidence>
<protein>
    <recommendedName>
        <fullName evidence="5">2-succinylbenzoate--CoA ligase</fullName>
        <ecNumber evidence="5">6.2.1.26</ecNumber>
    </recommendedName>
    <alternativeName>
        <fullName evidence="5">o-succinylbenzoyl-CoA synthetase</fullName>
        <shortName evidence="5">OSB-CoA synthetase</shortName>
    </alternativeName>
</protein>
<accession>A0ABX0A6B5</accession>
<comment type="catalytic activity">
    <reaction evidence="5">
        <text>2-succinylbenzoate + ATP + CoA = 2-succinylbenzoyl-CoA + AMP + diphosphate</text>
        <dbReference type="Rhea" id="RHEA:17009"/>
        <dbReference type="ChEBI" id="CHEBI:18325"/>
        <dbReference type="ChEBI" id="CHEBI:30616"/>
        <dbReference type="ChEBI" id="CHEBI:33019"/>
        <dbReference type="ChEBI" id="CHEBI:57287"/>
        <dbReference type="ChEBI" id="CHEBI:57364"/>
        <dbReference type="ChEBI" id="CHEBI:456215"/>
        <dbReference type="EC" id="6.2.1.26"/>
    </reaction>
</comment>
<dbReference type="InterPro" id="IPR025110">
    <property type="entry name" value="AMP-bd_C"/>
</dbReference>
<dbReference type="Proteomes" id="UP000743899">
    <property type="component" value="Unassembled WGS sequence"/>
</dbReference>
<dbReference type="NCBIfam" id="NF002966">
    <property type="entry name" value="PRK03640.1"/>
    <property type="match status" value="1"/>
</dbReference>
<keyword evidence="1 5" id="KW-0474">Menaquinone biosynthesis</keyword>
<dbReference type="SUPFAM" id="SSF56801">
    <property type="entry name" value="Acetyl-CoA synthetase-like"/>
    <property type="match status" value="1"/>
</dbReference>
<feature type="domain" description="AMP-binding enzyme C-terminal" evidence="7">
    <location>
        <begin position="407"/>
        <end position="482"/>
    </location>
</feature>
<dbReference type="RefSeq" id="WP_161920621.1">
    <property type="nucleotide sequence ID" value="NZ_JAACYS010000034.1"/>
</dbReference>